<feature type="domain" description="DUF5916" evidence="3">
    <location>
        <begin position="241"/>
        <end position="345"/>
    </location>
</feature>
<gene>
    <name evidence="4" type="ORF">SAMN04488128_10176</name>
</gene>
<sequence>MRIIPRALCLLCCISVSLAAKAQQQKKNESYHLRIKRAVSPVKIDGIIDEQAWQEADAATNFHMVLPMDTSAARLRTDVRMTYDQQHIYLLVESYTPDAGPYMVESLRRDFAFLKNDNFLLFMDPFDDQTNGFSFGANAAGAQWDGLMYDGGKVDLSWDNKWTSVVKNYKDKWVFEAAIPFKTIRYKKGITHWGINFSRNDLKTTEKSAWAPVPRQFATASLAYTGSLDWDTVPPAAGPNISLIPYLLGGIAKDYDKGTPSKFRRDIGLDAKVAITSSLNLDLTVNPDFSQVDVDKQVTNLDRFELFFPEKRQFFLENGDQFSNFGYSTIRPFFSRRIGLGAPIHFGARLSGKLNKDWRLGVMNMQTGKQEEIGLPAQNFTVAALQRRVFSRSNVGFLFINKESLNYDPAKVEDKPVYSRYNRNVGLEYNLASSNNFWTGKAMLLKSYSPGKTGHDFAHAANLQYTSKAWNISWQHEYVGRNYNAEVGYVPRQGYIKLMPQVTRLFFPQSGVVLSHGPQVTSTWFLNEKFRRTDNESMLNYGIVFRKRNTLNIWASNTYIQLLNPFDPTNTGKDSLKTGTRHNWNTVGADYVSKPQSLFTYAFSARYGGYYEDGTRLMTNAELGYRFQPYVSIALSANYNNIRLPQPWGNNSFWLVGPRLDVTMTNTLFFTGFMQYNEQQKNINLNTRFQWRYRPASDLFVVYTDNYLPEPFYVKNRALVLKLVYWFNI</sequence>
<dbReference type="STRING" id="634771.SAMN04488128_10176"/>
<feature type="chain" id="PRO_5012459278" evidence="1">
    <location>
        <begin position="23"/>
        <end position="729"/>
    </location>
</feature>
<feature type="signal peptide" evidence="1">
    <location>
        <begin position="1"/>
        <end position="22"/>
    </location>
</feature>
<evidence type="ECO:0000256" key="1">
    <source>
        <dbReference type="SAM" id="SignalP"/>
    </source>
</evidence>
<accession>A0A1T4KDL3</accession>
<dbReference type="InterPro" id="IPR010502">
    <property type="entry name" value="Carb-bd_dom_fam9"/>
</dbReference>
<evidence type="ECO:0000313" key="4">
    <source>
        <dbReference type="EMBL" id="SJZ40481.1"/>
    </source>
</evidence>
<dbReference type="RefSeq" id="WP_235021431.1">
    <property type="nucleotide sequence ID" value="NZ_FUWZ01000001.1"/>
</dbReference>
<dbReference type="InterPro" id="IPR045670">
    <property type="entry name" value="DUF5916"/>
</dbReference>
<proteinExistence type="predicted"/>
<dbReference type="GO" id="GO:0004553">
    <property type="term" value="F:hydrolase activity, hydrolyzing O-glycosyl compounds"/>
    <property type="evidence" value="ECO:0007669"/>
    <property type="project" value="InterPro"/>
</dbReference>
<dbReference type="AlphaFoldDB" id="A0A1T4KDL3"/>
<dbReference type="CDD" id="cd09618">
    <property type="entry name" value="CBM9_like_2"/>
    <property type="match status" value="1"/>
</dbReference>
<dbReference type="EMBL" id="FUWZ01000001">
    <property type="protein sequence ID" value="SJZ40481.1"/>
    <property type="molecule type" value="Genomic_DNA"/>
</dbReference>
<dbReference type="Pfam" id="PF06452">
    <property type="entry name" value="CBM9_1"/>
    <property type="match status" value="1"/>
</dbReference>
<dbReference type="SUPFAM" id="SSF49344">
    <property type="entry name" value="CBD9-like"/>
    <property type="match status" value="1"/>
</dbReference>
<dbReference type="GO" id="GO:0030246">
    <property type="term" value="F:carbohydrate binding"/>
    <property type="evidence" value="ECO:0007669"/>
    <property type="project" value="InterPro"/>
</dbReference>
<keyword evidence="5" id="KW-1185">Reference proteome</keyword>
<protein>
    <submittedName>
        <fullName evidence="4">Carbohydrate family 9 binding domain-like</fullName>
    </submittedName>
</protein>
<evidence type="ECO:0000259" key="2">
    <source>
        <dbReference type="Pfam" id="PF06452"/>
    </source>
</evidence>
<dbReference type="Pfam" id="PF19313">
    <property type="entry name" value="DUF5916"/>
    <property type="match status" value="1"/>
</dbReference>
<keyword evidence="1" id="KW-0732">Signal</keyword>
<dbReference type="Gene3D" id="2.60.40.1190">
    <property type="match status" value="1"/>
</dbReference>
<feature type="domain" description="Carbohydrate-binding" evidence="2">
    <location>
        <begin position="44"/>
        <end position="205"/>
    </location>
</feature>
<organism evidence="4 5">
    <name type="scientific">Chitinophaga eiseniae</name>
    <dbReference type="NCBI Taxonomy" id="634771"/>
    <lineage>
        <taxon>Bacteria</taxon>
        <taxon>Pseudomonadati</taxon>
        <taxon>Bacteroidota</taxon>
        <taxon>Chitinophagia</taxon>
        <taxon>Chitinophagales</taxon>
        <taxon>Chitinophagaceae</taxon>
        <taxon>Chitinophaga</taxon>
    </lineage>
</organism>
<dbReference type="Proteomes" id="UP000190367">
    <property type="component" value="Unassembled WGS sequence"/>
</dbReference>
<evidence type="ECO:0000313" key="5">
    <source>
        <dbReference type="Proteomes" id="UP000190367"/>
    </source>
</evidence>
<name>A0A1T4KDL3_9BACT</name>
<reference evidence="5" key="1">
    <citation type="submission" date="2017-02" db="EMBL/GenBank/DDBJ databases">
        <authorList>
            <person name="Varghese N."/>
            <person name="Submissions S."/>
        </authorList>
    </citation>
    <scope>NUCLEOTIDE SEQUENCE [LARGE SCALE GENOMIC DNA]</scope>
    <source>
        <strain evidence="5">DSM 22224</strain>
    </source>
</reference>
<dbReference type="GO" id="GO:0016052">
    <property type="term" value="P:carbohydrate catabolic process"/>
    <property type="evidence" value="ECO:0007669"/>
    <property type="project" value="InterPro"/>
</dbReference>
<evidence type="ECO:0000259" key="3">
    <source>
        <dbReference type="Pfam" id="PF19313"/>
    </source>
</evidence>